<protein>
    <submittedName>
        <fullName evidence="7">GD20370</fullName>
    </submittedName>
</protein>
<evidence type="ECO:0000256" key="2">
    <source>
        <dbReference type="ARBA" id="ARBA00022692"/>
    </source>
</evidence>
<keyword evidence="3 5" id="KW-1133">Transmembrane helix</keyword>
<sequence length="331" mass="36241">MNNGTVGAPRNHSNYVIPGLYDLSVEDTNWVLTSSFIIFTMQTGFGMLESGCVSIKNEVNIMMKNVIDIVLGGFTYWLFGYGMSFGRGPLSNPFIAIGDFLLDPPVGDALMGQIFAAFLFQLSFATTATTIVSGAMAERGLFKGGGWYLLGIQTLSALCLVCWGICSTFLLLYVINKIIPIRMDPHEELLGADLTEHRIRHSQIGLSRAISALAPIKVDLKDIAGIQPIGINPGHERSIDQLRAAEDKLQQWQSYLEQVSGPRANLKMDAGQSHADINFKPRTAGNVFNRRIPARKSISGGLYRANNSELPVIGSVMGQKPEKDPNFAWVD</sequence>
<dbReference type="GO" id="GO:0071242">
    <property type="term" value="P:cellular response to ammonium ion"/>
    <property type="evidence" value="ECO:0007669"/>
    <property type="project" value="EnsemblMetazoa"/>
</dbReference>
<dbReference type="SUPFAM" id="SSF111352">
    <property type="entry name" value="Ammonium transporter"/>
    <property type="match status" value="1"/>
</dbReference>
<proteinExistence type="predicted"/>
<dbReference type="HOGENOM" id="CLU_840122_0_0_1"/>
<comment type="subcellular location">
    <subcellularLocation>
        <location evidence="1">Membrane</location>
        <topology evidence="1">Multi-pass membrane protein</topology>
    </subcellularLocation>
</comment>
<keyword evidence="4 5" id="KW-0472">Membrane</keyword>
<reference evidence="7 8" key="1">
    <citation type="journal article" date="2007" name="Nature">
        <title>Evolution of genes and genomes on the Drosophila phylogeny.</title>
        <authorList>
            <consortium name="Drosophila 12 Genomes Consortium"/>
            <person name="Clark A.G."/>
            <person name="Eisen M.B."/>
            <person name="Smith D.R."/>
            <person name="Bergman C.M."/>
            <person name="Oliver B."/>
            <person name="Markow T.A."/>
            <person name="Kaufman T.C."/>
            <person name="Kellis M."/>
            <person name="Gelbart W."/>
            <person name="Iyer V.N."/>
            <person name="Pollard D.A."/>
            <person name="Sackton T.B."/>
            <person name="Larracuente A.M."/>
            <person name="Singh N.D."/>
            <person name="Abad J.P."/>
            <person name="Abt D.N."/>
            <person name="Adryan B."/>
            <person name="Aguade M."/>
            <person name="Akashi H."/>
            <person name="Anderson W.W."/>
            <person name="Aquadro C.F."/>
            <person name="Ardell D.H."/>
            <person name="Arguello R."/>
            <person name="Artieri C.G."/>
            <person name="Barbash D.A."/>
            <person name="Barker D."/>
            <person name="Barsanti P."/>
            <person name="Batterham P."/>
            <person name="Batzoglou S."/>
            <person name="Begun D."/>
            <person name="Bhutkar A."/>
            <person name="Blanco E."/>
            <person name="Bosak S.A."/>
            <person name="Bradley R.K."/>
            <person name="Brand A.D."/>
            <person name="Brent M.R."/>
            <person name="Brooks A.N."/>
            <person name="Brown R.H."/>
            <person name="Butlin R.K."/>
            <person name="Caggese C."/>
            <person name="Calvi B.R."/>
            <person name="Bernardo de Carvalho A."/>
            <person name="Caspi A."/>
            <person name="Castrezana S."/>
            <person name="Celniker S.E."/>
            <person name="Chang J.L."/>
            <person name="Chapple C."/>
            <person name="Chatterji S."/>
            <person name="Chinwalla A."/>
            <person name="Civetta A."/>
            <person name="Clifton S.W."/>
            <person name="Comeron J.M."/>
            <person name="Costello J.C."/>
            <person name="Coyne J.A."/>
            <person name="Daub J."/>
            <person name="David R.G."/>
            <person name="Delcher A.L."/>
            <person name="Delehaunty K."/>
            <person name="Do C.B."/>
            <person name="Ebling H."/>
            <person name="Edwards K."/>
            <person name="Eickbush T."/>
            <person name="Evans J.D."/>
            <person name="Filipski A."/>
            <person name="Findeiss S."/>
            <person name="Freyhult E."/>
            <person name="Fulton L."/>
            <person name="Fulton R."/>
            <person name="Garcia A.C."/>
            <person name="Gardiner A."/>
            <person name="Garfield D.A."/>
            <person name="Garvin B.E."/>
            <person name="Gibson G."/>
            <person name="Gilbert D."/>
            <person name="Gnerre S."/>
            <person name="Godfrey J."/>
            <person name="Good R."/>
            <person name="Gotea V."/>
            <person name="Gravely B."/>
            <person name="Greenberg A.J."/>
            <person name="Griffiths-Jones S."/>
            <person name="Gross S."/>
            <person name="Guigo R."/>
            <person name="Gustafson E.A."/>
            <person name="Haerty W."/>
            <person name="Hahn M.W."/>
            <person name="Halligan D.L."/>
            <person name="Halpern A.L."/>
            <person name="Halter G.M."/>
            <person name="Han M.V."/>
            <person name="Heger A."/>
            <person name="Hillier L."/>
            <person name="Hinrichs A.S."/>
            <person name="Holmes I."/>
            <person name="Hoskins R.A."/>
            <person name="Hubisz M.J."/>
            <person name="Hultmark D."/>
            <person name="Huntley M.A."/>
            <person name="Jaffe D.B."/>
            <person name="Jagadeeshan S."/>
            <person name="Jeck W.R."/>
            <person name="Johnson J."/>
            <person name="Jones C.D."/>
            <person name="Jordan W.C."/>
            <person name="Karpen G.H."/>
            <person name="Kataoka E."/>
            <person name="Keightley P.D."/>
            <person name="Kheradpour P."/>
            <person name="Kirkness E.F."/>
            <person name="Koerich L.B."/>
            <person name="Kristiansen K."/>
            <person name="Kudrna D."/>
            <person name="Kulathinal R.J."/>
            <person name="Kumar S."/>
            <person name="Kwok R."/>
            <person name="Lander E."/>
            <person name="Langley C.H."/>
            <person name="Lapoint R."/>
            <person name="Lazzaro B.P."/>
            <person name="Lee S.J."/>
            <person name="Levesque L."/>
            <person name="Li R."/>
            <person name="Lin C.F."/>
            <person name="Lin M.F."/>
            <person name="Lindblad-Toh K."/>
            <person name="Llopart A."/>
            <person name="Long M."/>
            <person name="Low L."/>
            <person name="Lozovsky E."/>
            <person name="Lu J."/>
            <person name="Luo M."/>
            <person name="Machado C.A."/>
            <person name="Makalowski W."/>
            <person name="Marzo M."/>
            <person name="Matsuda M."/>
            <person name="Matzkin L."/>
            <person name="McAllister B."/>
            <person name="McBride C.S."/>
            <person name="McKernan B."/>
            <person name="McKernan K."/>
            <person name="Mendez-Lago M."/>
            <person name="Minx P."/>
            <person name="Mollenhauer M.U."/>
            <person name="Montooth K."/>
            <person name="Mount S.M."/>
            <person name="Mu X."/>
            <person name="Myers E."/>
            <person name="Negre B."/>
            <person name="Newfeld S."/>
            <person name="Nielsen R."/>
            <person name="Noor M.A."/>
            <person name="O'Grady P."/>
            <person name="Pachter L."/>
            <person name="Papaceit M."/>
            <person name="Parisi M.J."/>
            <person name="Parisi M."/>
            <person name="Parts L."/>
            <person name="Pedersen J.S."/>
            <person name="Pesole G."/>
            <person name="Phillippy A.M."/>
            <person name="Ponting C.P."/>
            <person name="Pop M."/>
            <person name="Porcelli D."/>
            <person name="Powell J.R."/>
            <person name="Prohaska S."/>
            <person name="Pruitt K."/>
            <person name="Puig M."/>
            <person name="Quesneville H."/>
            <person name="Ram K.R."/>
            <person name="Rand D."/>
            <person name="Rasmussen M.D."/>
            <person name="Reed L.K."/>
            <person name="Reenan R."/>
            <person name="Reily A."/>
            <person name="Remington K.A."/>
            <person name="Rieger T.T."/>
            <person name="Ritchie M.G."/>
            <person name="Robin C."/>
            <person name="Rogers Y.H."/>
            <person name="Rohde C."/>
            <person name="Rozas J."/>
            <person name="Rubenfield M.J."/>
            <person name="Ruiz A."/>
            <person name="Russo S."/>
            <person name="Salzberg S.L."/>
            <person name="Sanchez-Gracia A."/>
            <person name="Saranga D.J."/>
            <person name="Sato H."/>
            <person name="Schaeffer S.W."/>
            <person name="Schatz M.C."/>
            <person name="Schlenke T."/>
            <person name="Schwartz R."/>
            <person name="Segarra C."/>
            <person name="Singh R.S."/>
            <person name="Sirot L."/>
            <person name="Sirota M."/>
            <person name="Sisneros N.B."/>
            <person name="Smith C.D."/>
            <person name="Smith T.F."/>
            <person name="Spieth J."/>
            <person name="Stage D.E."/>
            <person name="Stark A."/>
            <person name="Stephan W."/>
            <person name="Strausberg R.L."/>
            <person name="Strempel S."/>
            <person name="Sturgill D."/>
            <person name="Sutton G."/>
            <person name="Sutton G.G."/>
            <person name="Tao W."/>
            <person name="Teichmann S."/>
            <person name="Tobari Y.N."/>
            <person name="Tomimura Y."/>
            <person name="Tsolas J.M."/>
            <person name="Valente V.L."/>
            <person name="Venter E."/>
            <person name="Venter J.C."/>
            <person name="Vicario S."/>
            <person name="Vieira F.G."/>
            <person name="Vilella A.J."/>
            <person name="Villasante A."/>
            <person name="Walenz B."/>
            <person name="Wang J."/>
            <person name="Wasserman M."/>
            <person name="Watts T."/>
            <person name="Wilson D."/>
            <person name="Wilson R.K."/>
            <person name="Wing R.A."/>
            <person name="Wolfner M.F."/>
            <person name="Wong A."/>
            <person name="Wong G.K."/>
            <person name="Wu C.I."/>
            <person name="Wu G."/>
            <person name="Yamamoto D."/>
            <person name="Yang H.P."/>
            <person name="Yang S.P."/>
            <person name="Yorke J.A."/>
            <person name="Yoshida K."/>
            <person name="Zdobnov E."/>
            <person name="Zhang P."/>
            <person name="Zhang Y."/>
            <person name="Zimin A.V."/>
            <person name="Baldwin J."/>
            <person name="Abdouelleil A."/>
            <person name="Abdulkadir J."/>
            <person name="Abebe A."/>
            <person name="Abera B."/>
            <person name="Abreu J."/>
            <person name="Acer S.C."/>
            <person name="Aftuck L."/>
            <person name="Alexander A."/>
            <person name="An P."/>
            <person name="Anderson E."/>
            <person name="Anderson S."/>
            <person name="Arachi H."/>
            <person name="Azer M."/>
            <person name="Bachantsang P."/>
            <person name="Barry A."/>
            <person name="Bayul T."/>
            <person name="Berlin A."/>
            <person name="Bessette D."/>
            <person name="Bloom T."/>
            <person name="Blye J."/>
            <person name="Boguslavskiy L."/>
            <person name="Bonnet C."/>
            <person name="Boukhgalter B."/>
            <person name="Bourzgui I."/>
            <person name="Brown A."/>
            <person name="Cahill P."/>
            <person name="Channer S."/>
            <person name="Cheshatsang Y."/>
            <person name="Chuda L."/>
            <person name="Citroen M."/>
            <person name="Collymore A."/>
            <person name="Cooke P."/>
            <person name="Costello M."/>
            <person name="D'Aco K."/>
            <person name="Daza R."/>
            <person name="De Haan G."/>
            <person name="DeGray S."/>
            <person name="DeMaso C."/>
            <person name="Dhargay N."/>
            <person name="Dooley K."/>
            <person name="Dooley E."/>
            <person name="Doricent M."/>
            <person name="Dorje P."/>
            <person name="Dorjee K."/>
            <person name="Dupes A."/>
            <person name="Elong R."/>
            <person name="Falk J."/>
            <person name="Farina A."/>
            <person name="Faro S."/>
            <person name="Ferguson D."/>
            <person name="Fisher S."/>
            <person name="Foley C.D."/>
            <person name="Franke A."/>
            <person name="Friedrich D."/>
            <person name="Gadbois L."/>
            <person name="Gearin G."/>
            <person name="Gearin C.R."/>
            <person name="Giannoukos G."/>
            <person name="Goode T."/>
            <person name="Graham J."/>
            <person name="Grandbois E."/>
            <person name="Grewal S."/>
            <person name="Gyaltsen K."/>
            <person name="Hafez N."/>
            <person name="Hagos B."/>
            <person name="Hall J."/>
            <person name="Henson C."/>
            <person name="Hollinger A."/>
            <person name="Honan T."/>
            <person name="Huard M.D."/>
            <person name="Hughes L."/>
            <person name="Hurhula B."/>
            <person name="Husby M.E."/>
            <person name="Kamat A."/>
            <person name="Kanga B."/>
            <person name="Kashin S."/>
            <person name="Khazanovich D."/>
            <person name="Kisner P."/>
            <person name="Lance K."/>
            <person name="Lara M."/>
            <person name="Lee W."/>
            <person name="Lennon N."/>
            <person name="Letendre F."/>
            <person name="LeVine R."/>
            <person name="Lipovsky A."/>
            <person name="Liu X."/>
            <person name="Liu J."/>
            <person name="Liu S."/>
            <person name="Lokyitsang T."/>
            <person name="Lokyitsang Y."/>
            <person name="Lubonja R."/>
            <person name="Lui A."/>
            <person name="MacDonald P."/>
            <person name="Magnisalis V."/>
            <person name="Maru K."/>
            <person name="Matthews C."/>
            <person name="McCusker W."/>
            <person name="McDonough S."/>
            <person name="Mehta T."/>
            <person name="Meldrim J."/>
            <person name="Meneus L."/>
            <person name="Mihai O."/>
            <person name="Mihalev A."/>
            <person name="Mihova T."/>
            <person name="Mittelman R."/>
            <person name="Mlenga V."/>
            <person name="Montmayeur A."/>
            <person name="Mulrain L."/>
            <person name="Navidi A."/>
            <person name="Naylor J."/>
            <person name="Negash T."/>
            <person name="Nguyen T."/>
            <person name="Nguyen N."/>
            <person name="Nicol R."/>
            <person name="Norbu C."/>
            <person name="Norbu N."/>
            <person name="Novod N."/>
            <person name="O'Neill B."/>
            <person name="Osman S."/>
            <person name="Markiewicz E."/>
            <person name="Oyono O.L."/>
            <person name="Patti C."/>
            <person name="Phunkhang P."/>
            <person name="Pierre F."/>
            <person name="Priest M."/>
            <person name="Raghuraman S."/>
            <person name="Rege F."/>
            <person name="Reyes R."/>
            <person name="Rise C."/>
            <person name="Rogov P."/>
            <person name="Ross K."/>
            <person name="Ryan E."/>
            <person name="Settipalli S."/>
            <person name="Shea T."/>
            <person name="Sherpa N."/>
            <person name="Shi L."/>
            <person name="Shih D."/>
            <person name="Sparrow T."/>
            <person name="Spaulding J."/>
            <person name="Stalker J."/>
            <person name="Stange-Thomann N."/>
            <person name="Stavropoulos S."/>
            <person name="Stone C."/>
            <person name="Strader C."/>
            <person name="Tesfaye S."/>
            <person name="Thomson T."/>
            <person name="Thoulutsang Y."/>
            <person name="Thoulutsang D."/>
            <person name="Topham K."/>
            <person name="Topping I."/>
            <person name="Tsamla T."/>
            <person name="Vassiliev H."/>
            <person name="Vo A."/>
            <person name="Wangchuk T."/>
            <person name="Wangdi T."/>
            <person name="Weiand M."/>
            <person name="Wilkinson J."/>
            <person name="Wilson A."/>
            <person name="Yadav S."/>
            <person name="Young G."/>
            <person name="Yu Q."/>
            <person name="Zembek L."/>
            <person name="Zhong D."/>
            <person name="Zimmer A."/>
            <person name="Zwirko Z."/>
            <person name="Jaffe D.B."/>
            <person name="Alvarez P."/>
            <person name="Brockman W."/>
            <person name="Butler J."/>
            <person name="Chin C."/>
            <person name="Gnerre S."/>
            <person name="Grabherr M."/>
            <person name="Kleber M."/>
            <person name="Mauceli E."/>
            <person name="MacCallum I."/>
        </authorList>
    </citation>
    <scope>NUCLEOTIDE SEQUENCE [LARGE SCALE GENOMIC DNA]</scope>
    <source>
        <strain evidence="8">white501</strain>
    </source>
</reference>
<dbReference type="GO" id="GO:0050911">
    <property type="term" value="P:detection of chemical stimulus involved in sensory perception of smell"/>
    <property type="evidence" value="ECO:0007669"/>
    <property type="project" value="EnsemblMetazoa"/>
</dbReference>
<dbReference type="Gene3D" id="1.10.3430.10">
    <property type="entry name" value="Ammonium transporter AmtB like domains"/>
    <property type="match status" value="2"/>
</dbReference>
<dbReference type="InterPro" id="IPR029020">
    <property type="entry name" value="Ammonium/urea_transptr"/>
</dbReference>
<feature type="domain" description="Ammonium transporter AmtB-like" evidence="6">
    <location>
        <begin position="30"/>
        <end position="142"/>
    </location>
</feature>
<dbReference type="GO" id="GO:0005886">
    <property type="term" value="C:plasma membrane"/>
    <property type="evidence" value="ECO:0007669"/>
    <property type="project" value="EnsemblMetazoa"/>
</dbReference>
<name>B4QZ32_DROSI</name>
<keyword evidence="2 5" id="KW-0812">Transmembrane</keyword>
<dbReference type="AlphaFoldDB" id="B4QZ32"/>
<dbReference type="InterPro" id="IPR024041">
    <property type="entry name" value="NH4_transpt_AmtB-like_dom"/>
</dbReference>
<dbReference type="PANTHER" id="PTHR11730">
    <property type="entry name" value="AMMONIUM TRANSPORTER"/>
    <property type="match status" value="1"/>
</dbReference>
<evidence type="ECO:0000256" key="1">
    <source>
        <dbReference type="ARBA" id="ARBA00004141"/>
    </source>
</evidence>
<dbReference type="PANTHER" id="PTHR11730:SF58">
    <property type="entry name" value="AMMONIUM TRANSPORTER"/>
    <property type="match status" value="1"/>
</dbReference>
<feature type="transmembrane region" description="Helical" evidence="5">
    <location>
        <begin position="30"/>
        <end position="48"/>
    </location>
</feature>
<feature type="transmembrane region" description="Helical" evidence="5">
    <location>
        <begin position="147"/>
        <end position="175"/>
    </location>
</feature>
<dbReference type="PhylomeDB" id="B4QZ32"/>
<accession>B4QZ32</accession>
<evidence type="ECO:0000256" key="5">
    <source>
        <dbReference type="SAM" id="Phobius"/>
    </source>
</evidence>
<evidence type="ECO:0000259" key="6">
    <source>
        <dbReference type="Pfam" id="PF00909"/>
    </source>
</evidence>
<dbReference type="Proteomes" id="UP000000304">
    <property type="component" value="Chromosome 3R"/>
</dbReference>
<dbReference type="Pfam" id="PF00909">
    <property type="entry name" value="Ammonium_transp"/>
    <property type="match status" value="1"/>
</dbReference>
<keyword evidence="8" id="KW-1185">Reference proteome</keyword>
<dbReference type="GO" id="GO:0097272">
    <property type="term" value="P:ammonium homeostasis"/>
    <property type="evidence" value="ECO:0007669"/>
    <property type="project" value="TreeGrafter"/>
</dbReference>
<dbReference type="GO" id="GO:0008519">
    <property type="term" value="F:ammonium channel activity"/>
    <property type="evidence" value="ECO:0007669"/>
    <property type="project" value="EnsemblMetazoa"/>
</dbReference>
<feature type="transmembrane region" description="Helical" evidence="5">
    <location>
        <begin position="110"/>
        <end position="135"/>
    </location>
</feature>
<dbReference type="STRING" id="7240.B4QZ32"/>
<dbReference type="OrthoDB" id="534912at2759"/>
<evidence type="ECO:0000313" key="7">
    <source>
        <dbReference type="EMBL" id="EDX12860.1"/>
    </source>
</evidence>
<evidence type="ECO:0000256" key="3">
    <source>
        <dbReference type="ARBA" id="ARBA00022989"/>
    </source>
</evidence>
<evidence type="ECO:0000313" key="8">
    <source>
        <dbReference type="Proteomes" id="UP000000304"/>
    </source>
</evidence>
<organism evidence="7 8">
    <name type="scientific">Drosophila simulans</name>
    <name type="common">Fruit fly</name>
    <dbReference type="NCBI Taxonomy" id="7240"/>
    <lineage>
        <taxon>Eukaryota</taxon>
        <taxon>Metazoa</taxon>
        <taxon>Ecdysozoa</taxon>
        <taxon>Arthropoda</taxon>
        <taxon>Hexapoda</taxon>
        <taxon>Insecta</taxon>
        <taxon>Pterygota</taxon>
        <taxon>Neoptera</taxon>
        <taxon>Endopterygota</taxon>
        <taxon>Diptera</taxon>
        <taxon>Brachycera</taxon>
        <taxon>Muscomorpha</taxon>
        <taxon>Ephydroidea</taxon>
        <taxon>Drosophilidae</taxon>
        <taxon>Drosophila</taxon>
        <taxon>Sophophora</taxon>
    </lineage>
</organism>
<evidence type="ECO:0000256" key="4">
    <source>
        <dbReference type="ARBA" id="ARBA00023136"/>
    </source>
</evidence>
<gene>
    <name evidence="7" type="primary">Dsim\GD20370</name>
    <name evidence="7" type="ORF">Dsim_GD20370</name>
</gene>
<feature type="transmembrane region" description="Helical" evidence="5">
    <location>
        <begin position="69"/>
        <end position="90"/>
    </location>
</feature>
<dbReference type="EMBL" id="CM000364">
    <property type="protein sequence ID" value="EDX12860.1"/>
    <property type="molecule type" value="Genomic_DNA"/>
</dbReference>